<evidence type="ECO:0000313" key="1">
    <source>
        <dbReference type="EMBL" id="SVB12811.1"/>
    </source>
</evidence>
<dbReference type="AlphaFoldDB" id="A0A382BH32"/>
<reference evidence="1" key="1">
    <citation type="submission" date="2018-05" db="EMBL/GenBank/DDBJ databases">
        <authorList>
            <person name="Lanie J.A."/>
            <person name="Ng W.-L."/>
            <person name="Kazmierczak K.M."/>
            <person name="Andrzejewski T.M."/>
            <person name="Davidsen T.M."/>
            <person name="Wayne K.J."/>
            <person name="Tettelin H."/>
            <person name="Glass J.I."/>
            <person name="Rusch D."/>
            <person name="Podicherti R."/>
            <person name="Tsui H.-C.T."/>
            <person name="Winkler M.E."/>
        </authorList>
    </citation>
    <scope>NUCLEOTIDE SEQUENCE</scope>
</reference>
<evidence type="ECO:0008006" key="2">
    <source>
        <dbReference type="Google" id="ProtNLM"/>
    </source>
</evidence>
<sequence>MANNRQELSKEVELMLGGGMVDVELDPEHYELSVQKALDKFRQRSDSAVEESFMVLNLNENQNEYVLPDIVIDVRDIYRRSSGQSMDTGPNFEPFEAGYLNTYLLHHARSSGLLTFELYSGFVESLGKMLGYEYIFQYRRHNHTLIINRRIKSDTEVYLHVYNYMPDDILVKDTYTGPWLRQWALAEAKLMLGQARSKFGQITGPQGGTTLNGDAIKTEAQTEMTALEEELKTYTAGNQGLGVLIG</sequence>
<protein>
    <recommendedName>
        <fullName evidence="2">Neck protein</fullName>
    </recommendedName>
</protein>
<gene>
    <name evidence="1" type="ORF">METZ01_LOCUS165665</name>
</gene>
<accession>A0A382BH32</accession>
<organism evidence="1">
    <name type="scientific">marine metagenome</name>
    <dbReference type="NCBI Taxonomy" id="408172"/>
    <lineage>
        <taxon>unclassified sequences</taxon>
        <taxon>metagenomes</taxon>
        <taxon>ecological metagenomes</taxon>
    </lineage>
</organism>
<dbReference type="EMBL" id="UINC01029682">
    <property type="protein sequence ID" value="SVB12811.1"/>
    <property type="molecule type" value="Genomic_DNA"/>
</dbReference>
<name>A0A382BH32_9ZZZZ</name>
<proteinExistence type="predicted"/>